<proteinExistence type="inferred from homology"/>
<dbReference type="Gene3D" id="2.170.130.10">
    <property type="entry name" value="TonB-dependent receptor, plug domain"/>
    <property type="match status" value="1"/>
</dbReference>
<dbReference type="GO" id="GO:0009279">
    <property type="term" value="C:cell outer membrane"/>
    <property type="evidence" value="ECO:0007669"/>
    <property type="project" value="UniProtKB-SubCell"/>
</dbReference>
<feature type="domain" description="TonB-dependent receptor plug" evidence="11">
    <location>
        <begin position="89"/>
        <end position="194"/>
    </location>
</feature>
<dbReference type="PANTHER" id="PTHR47234">
    <property type="match status" value="1"/>
</dbReference>
<keyword evidence="6 8" id="KW-0472">Membrane</keyword>
<protein>
    <submittedName>
        <fullName evidence="12">Vitamin B12 transporter BtuB</fullName>
    </submittedName>
</protein>
<dbReference type="SUPFAM" id="SSF56935">
    <property type="entry name" value="Porins"/>
    <property type="match status" value="1"/>
</dbReference>
<keyword evidence="4 8" id="KW-0812">Transmembrane</keyword>
<keyword evidence="13" id="KW-1185">Reference proteome</keyword>
<dbReference type="OrthoDB" id="7582244at2"/>
<dbReference type="InterPro" id="IPR039426">
    <property type="entry name" value="TonB-dep_rcpt-like"/>
</dbReference>
<comment type="subcellular location">
    <subcellularLocation>
        <location evidence="1 8">Cell outer membrane</location>
        <topology evidence="1 8">Multi-pass membrane protein</topology>
    </subcellularLocation>
</comment>
<evidence type="ECO:0000259" key="11">
    <source>
        <dbReference type="Pfam" id="PF07715"/>
    </source>
</evidence>
<keyword evidence="5 9" id="KW-0798">TonB box</keyword>
<dbReference type="InterPro" id="IPR012910">
    <property type="entry name" value="Plug_dom"/>
</dbReference>
<keyword evidence="3 8" id="KW-1134">Transmembrane beta strand</keyword>
<dbReference type="InterPro" id="IPR037066">
    <property type="entry name" value="Plug_dom_sf"/>
</dbReference>
<evidence type="ECO:0000256" key="1">
    <source>
        <dbReference type="ARBA" id="ARBA00004571"/>
    </source>
</evidence>
<comment type="similarity">
    <text evidence="8 9">Belongs to the TonB-dependent receptor family.</text>
</comment>
<evidence type="ECO:0000256" key="7">
    <source>
        <dbReference type="ARBA" id="ARBA00023237"/>
    </source>
</evidence>
<dbReference type="AlphaFoldDB" id="A0A2S3W138"/>
<evidence type="ECO:0000256" key="9">
    <source>
        <dbReference type="RuleBase" id="RU003357"/>
    </source>
</evidence>
<evidence type="ECO:0000256" key="8">
    <source>
        <dbReference type="PROSITE-ProRule" id="PRU01360"/>
    </source>
</evidence>
<dbReference type="InterPro" id="IPR000531">
    <property type="entry name" value="Beta-barrel_TonB"/>
</dbReference>
<feature type="domain" description="TonB-dependent receptor-like beta-barrel" evidence="10">
    <location>
        <begin position="418"/>
        <end position="927"/>
    </location>
</feature>
<evidence type="ECO:0000256" key="3">
    <source>
        <dbReference type="ARBA" id="ARBA00022452"/>
    </source>
</evidence>
<dbReference type="Pfam" id="PF00593">
    <property type="entry name" value="TonB_dep_Rec_b-barrel"/>
    <property type="match status" value="1"/>
</dbReference>
<comment type="caution">
    <text evidence="12">The sequence shown here is derived from an EMBL/GenBank/DDBJ whole genome shotgun (WGS) entry which is preliminary data.</text>
</comment>
<evidence type="ECO:0000259" key="10">
    <source>
        <dbReference type="Pfam" id="PF00593"/>
    </source>
</evidence>
<dbReference type="PROSITE" id="PS52016">
    <property type="entry name" value="TONB_DEPENDENT_REC_3"/>
    <property type="match status" value="1"/>
</dbReference>
<dbReference type="Gene3D" id="2.40.170.20">
    <property type="entry name" value="TonB-dependent receptor, beta-barrel domain"/>
    <property type="match status" value="1"/>
</dbReference>
<dbReference type="PANTHER" id="PTHR47234:SF2">
    <property type="entry name" value="TONB-DEPENDENT RECEPTOR"/>
    <property type="match status" value="1"/>
</dbReference>
<evidence type="ECO:0000256" key="6">
    <source>
        <dbReference type="ARBA" id="ARBA00023136"/>
    </source>
</evidence>
<evidence type="ECO:0000256" key="5">
    <source>
        <dbReference type="ARBA" id="ARBA00023077"/>
    </source>
</evidence>
<evidence type="ECO:0000256" key="4">
    <source>
        <dbReference type="ARBA" id="ARBA00022692"/>
    </source>
</evidence>
<name>A0A2S3W138_9PROT</name>
<evidence type="ECO:0000313" key="13">
    <source>
        <dbReference type="Proteomes" id="UP000237344"/>
    </source>
</evidence>
<accession>A0A2S3W138</accession>
<reference evidence="12 13" key="1">
    <citation type="submission" date="2018-01" db="EMBL/GenBank/DDBJ databases">
        <title>Draft Genome Sequence of Komagataeibacter maltaceti LMG 1529, a Vinegar Producing Acetic Acid Bacterium Isolated from Malt Vinegar Brewery Acetifiers.</title>
        <authorList>
            <person name="Zhang Q."/>
            <person name="Hollensteiner J."/>
            <person name="Poehlein A."/>
            <person name="Daniel R."/>
        </authorList>
    </citation>
    <scope>NUCLEOTIDE SEQUENCE [LARGE SCALE GENOMIC DNA]</scope>
    <source>
        <strain evidence="12 13">LMG 1529</strain>
    </source>
</reference>
<sequence length="962" mass="103854">MSFRISRYTTCLSILTTPGLCILGTAAGELLSSKSAHAQIISLPGTTSGQVIPAKKSKKTQTKVYQKKGSDNSENIMVVGTHLGARETEQIQPVALITSDQIQQSSAMTMGEVFSRIPSMNFSGNSYSNFGGSCINIRNLGTARTLVLVDGHRMVEGPGGCVDMNAIAPAMVDRVEILKDGSSTTYGSDAIAGVINITLKKDYTGTTLTANGGISDSGDAETSALTATHGWDIMHGRGNFILSGSYNYQAPVDANARKWAMHDRAGWDNSPGAPQYYGSTYTPNGYFVAANGGAPLTSQPGQLGNYSVTPNGNGGFSPFGYANDYDYSQGNQMLAQQSIQTVAGSGHFDITKNVQFYIDGNWTHTAGWSKGVPMFIGTPATTLTGNSGEMIIPSGNPYNPFGEDVAMYKRMMGLGERYSDLQNDQYQATVGLRGSIPHSGGWTYDAFYSFGKSVGEESQNGQINWVKMENALGFHQTGGGGSTTGYYDPSVCTSQPGCVLINPFSQTLSPAAKKYIGVTDDYPSGYELRDVQVTFANKHIARLPYGPLGIAVGVEHRGLDGYSYASDFASSGQASNYYYTSTSGGYNVTEVFGELSIPLLKNLPAAKSLSAQVSGRFSNYNTFGQTYNWHAGLIYAPTDSIRFRANLATGFRAPQIGDLYAGQTISLSGAHDPCGQISEYGALAGIVAANCRAQGLNPSTFKQVNNAMKYISGGNPSLQPEESRTYTIGTILSPTFLPGFSATIDYFHTSITHALSTPSLQTELDGCYESANMSSAYCNVIHGRDVSGQLNPVSNYEENVGAFKEDGLDISAQYNYDIDYANSLHFGADIQDVMAYKEQNTPSTPFVSYLGSVGTPKWLANGTATFTHGRWSFTYMLRFIDGMYYFPSSDYNASFTQWYKINQTFYHDVAITYRGNKFTVTGGVRNIGGKQPQFDALGDYNTDPGMYDWQGRYMYLKAQVNF</sequence>
<gene>
    <name evidence="12" type="primary">btuB</name>
    <name evidence="12" type="ORF">KMAL_17250</name>
</gene>
<keyword evidence="7 8" id="KW-0998">Cell outer membrane</keyword>
<dbReference type="Proteomes" id="UP000237344">
    <property type="component" value="Unassembled WGS sequence"/>
</dbReference>
<evidence type="ECO:0000313" key="12">
    <source>
        <dbReference type="EMBL" id="POF62604.1"/>
    </source>
</evidence>
<keyword evidence="2 8" id="KW-0813">Transport</keyword>
<evidence type="ECO:0000256" key="2">
    <source>
        <dbReference type="ARBA" id="ARBA00022448"/>
    </source>
</evidence>
<organism evidence="12 13">
    <name type="scientific">Novacetimonas maltaceti</name>
    <dbReference type="NCBI Taxonomy" id="1203393"/>
    <lineage>
        <taxon>Bacteria</taxon>
        <taxon>Pseudomonadati</taxon>
        <taxon>Pseudomonadota</taxon>
        <taxon>Alphaproteobacteria</taxon>
        <taxon>Acetobacterales</taxon>
        <taxon>Acetobacteraceae</taxon>
        <taxon>Novacetimonas</taxon>
    </lineage>
</organism>
<dbReference type="EMBL" id="POTC01000020">
    <property type="protein sequence ID" value="POF62604.1"/>
    <property type="molecule type" value="Genomic_DNA"/>
</dbReference>
<dbReference type="Pfam" id="PF07715">
    <property type="entry name" value="Plug"/>
    <property type="match status" value="1"/>
</dbReference>
<dbReference type="InterPro" id="IPR036942">
    <property type="entry name" value="Beta-barrel_TonB_sf"/>
</dbReference>